<feature type="region of interest" description="Disordered" evidence="1">
    <location>
        <begin position="367"/>
        <end position="405"/>
    </location>
</feature>
<name>A0A2G8SUK2_9APHY</name>
<dbReference type="AlphaFoldDB" id="A0A2G8SUK2"/>
<evidence type="ECO:0000256" key="1">
    <source>
        <dbReference type="SAM" id="MobiDB-lite"/>
    </source>
</evidence>
<reference evidence="2 3" key="1">
    <citation type="journal article" date="2015" name="Sci. Rep.">
        <title>Chromosome-level genome map provides insights into diverse defense mechanisms in the medicinal fungus Ganoderma sinense.</title>
        <authorList>
            <person name="Zhu Y."/>
            <person name="Xu J."/>
            <person name="Sun C."/>
            <person name="Zhou S."/>
            <person name="Xu H."/>
            <person name="Nelson D.R."/>
            <person name="Qian J."/>
            <person name="Song J."/>
            <person name="Luo H."/>
            <person name="Xiang L."/>
            <person name="Li Y."/>
            <person name="Xu Z."/>
            <person name="Ji A."/>
            <person name="Wang L."/>
            <person name="Lu S."/>
            <person name="Hayward A."/>
            <person name="Sun W."/>
            <person name="Li X."/>
            <person name="Schwartz D.C."/>
            <person name="Wang Y."/>
            <person name="Chen S."/>
        </authorList>
    </citation>
    <scope>NUCLEOTIDE SEQUENCE [LARGE SCALE GENOMIC DNA]</scope>
    <source>
        <strain evidence="2 3">ZZ0214-1</strain>
    </source>
</reference>
<dbReference type="OrthoDB" id="2748701at2759"/>
<accession>A0A2G8SUK2</accession>
<protein>
    <submittedName>
        <fullName evidence="2">Uncharacterized protein</fullName>
    </submittedName>
</protein>
<dbReference type="STRING" id="1077348.A0A2G8SUK2"/>
<keyword evidence="3" id="KW-1185">Reference proteome</keyword>
<comment type="caution">
    <text evidence="2">The sequence shown here is derived from an EMBL/GenBank/DDBJ whole genome shotgun (WGS) entry which is preliminary data.</text>
</comment>
<dbReference type="EMBL" id="AYKW01000001">
    <property type="protein sequence ID" value="PIL37459.1"/>
    <property type="molecule type" value="Genomic_DNA"/>
</dbReference>
<sequence length="405" mass="44823">MPTIAAIPPELWEQIITAACTDGGFTGTSLALTNKFFNAQSLSIRFYSLSFTSIERIEAFLAFLAAQPNKCRPKIQHLYLSFVGAPNSAWHAPLNLWLNWSRERLDQAYKDHNSMEETRSQRFASAMTRLFALAGPHLRTLCILEPTQFSLPPLSTVTLPKLQELTLEGSCDFLVPEKPSDSPHAKTAATTPEGSQPPLSARFPSLERLHCVGRNWFNPKRVLAELAEHTPPSFTHLRFSGMATAGNKFPQNLAVQLGVRLESIVETHEPALALTPDADTTERLPHLRHLVIQGMEPEPRTMSGFLSERWAGMCGDFREIARKSREARGLQMVVLSTPWCRDPRWGDRLFDDWTDRLGGGCGCWVGPAEEEIEPNVSGGEDGTGIGEHEDVGDTDVTSGGPVRVP</sequence>
<dbReference type="Proteomes" id="UP000230002">
    <property type="component" value="Unassembled WGS sequence"/>
</dbReference>
<feature type="compositionally biased region" description="Polar residues" evidence="1">
    <location>
        <begin position="188"/>
        <end position="198"/>
    </location>
</feature>
<organism evidence="2 3">
    <name type="scientific">Ganoderma sinense ZZ0214-1</name>
    <dbReference type="NCBI Taxonomy" id="1077348"/>
    <lineage>
        <taxon>Eukaryota</taxon>
        <taxon>Fungi</taxon>
        <taxon>Dikarya</taxon>
        <taxon>Basidiomycota</taxon>
        <taxon>Agaricomycotina</taxon>
        <taxon>Agaricomycetes</taxon>
        <taxon>Polyporales</taxon>
        <taxon>Polyporaceae</taxon>
        <taxon>Ganoderma</taxon>
    </lineage>
</organism>
<evidence type="ECO:0000313" key="2">
    <source>
        <dbReference type="EMBL" id="PIL37459.1"/>
    </source>
</evidence>
<proteinExistence type="predicted"/>
<evidence type="ECO:0000313" key="3">
    <source>
        <dbReference type="Proteomes" id="UP000230002"/>
    </source>
</evidence>
<gene>
    <name evidence="2" type="ORF">GSI_01153</name>
</gene>
<feature type="region of interest" description="Disordered" evidence="1">
    <location>
        <begin position="176"/>
        <end position="199"/>
    </location>
</feature>